<proteinExistence type="predicted"/>
<gene>
    <name evidence="1" type="ORF">SAMN04487947_1469</name>
</gene>
<dbReference type="Proteomes" id="UP000198531">
    <property type="component" value="Unassembled WGS sequence"/>
</dbReference>
<dbReference type="STRING" id="553469.SAMN04487947_1469"/>
<dbReference type="Pfam" id="PF24367">
    <property type="entry name" value="DUF7523"/>
    <property type="match status" value="1"/>
</dbReference>
<keyword evidence="2" id="KW-1185">Reference proteome</keyword>
<dbReference type="RefSeq" id="WP_089805982.1">
    <property type="nucleotide sequence ID" value="NZ_FOYT01000001.1"/>
</dbReference>
<name>A0A1I6GPJ5_9EURY</name>
<accession>A0A1I6GPJ5</accession>
<reference evidence="2" key="1">
    <citation type="submission" date="2016-10" db="EMBL/GenBank/DDBJ databases">
        <authorList>
            <person name="Varghese N."/>
            <person name="Submissions S."/>
        </authorList>
    </citation>
    <scope>NUCLEOTIDE SEQUENCE [LARGE SCALE GENOMIC DNA]</scope>
    <source>
        <strain evidence="2">CGMCC 1.7736</strain>
    </source>
</reference>
<protein>
    <submittedName>
        <fullName evidence="1">Uncharacterized protein</fullName>
    </submittedName>
</protein>
<dbReference type="OrthoDB" id="213717at2157"/>
<sequence length="167" mass="17561">MSLAAETRDAVRARPSLLYALRAGVVNYTAAAERLDVEGDTDSIATALRRFAEDLPPLETEHRDVTVRMRSGVGLAGEDVVATEEDDRVLTVGDVALVAAKGELTALVATGDVDTRALAVVCDRLAAENVLVDAAGVADDELVVVVPQRQGATALRHVEATFEAVPV</sequence>
<dbReference type="AlphaFoldDB" id="A0A1I6GPJ5"/>
<dbReference type="InterPro" id="IPR055945">
    <property type="entry name" value="DUF7523"/>
</dbReference>
<evidence type="ECO:0000313" key="2">
    <source>
        <dbReference type="Proteomes" id="UP000198531"/>
    </source>
</evidence>
<evidence type="ECO:0000313" key="1">
    <source>
        <dbReference type="EMBL" id="SFR44046.1"/>
    </source>
</evidence>
<organism evidence="1 2">
    <name type="scientific">Halogeometricum rufum</name>
    <dbReference type="NCBI Taxonomy" id="553469"/>
    <lineage>
        <taxon>Archaea</taxon>
        <taxon>Methanobacteriati</taxon>
        <taxon>Methanobacteriota</taxon>
        <taxon>Stenosarchaea group</taxon>
        <taxon>Halobacteria</taxon>
        <taxon>Halobacteriales</taxon>
        <taxon>Haloferacaceae</taxon>
        <taxon>Halogeometricum</taxon>
    </lineage>
</organism>
<dbReference type="EMBL" id="FOYT01000001">
    <property type="protein sequence ID" value="SFR44046.1"/>
    <property type="molecule type" value="Genomic_DNA"/>
</dbReference>